<feature type="region of interest" description="Disordered" evidence="1">
    <location>
        <begin position="119"/>
        <end position="153"/>
    </location>
</feature>
<feature type="region of interest" description="Disordered" evidence="1">
    <location>
        <begin position="1"/>
        <end position="21"/>
    </location>
</feature>
<dbReference type="AlphaFoldDB" id="A0A6A5WVM3"/>
<dbReference type="EMBL" id="ML977561">
    <property type="protein sequence ID" value="KAF2005853.1"/>
    <property type="molecule type" value="Genomic_DNA"/>
</dbReference>
<accession>A0A6A5WVM3</accession>
<name>A0A6A5WVM3_9PLEO</name>
<sequence length="177" mass="19284">MQRRVAGQRGSGAVARRLHGERSVSYRRPHHTCMLAEALCGLLLRRARNRGTSPEAHLHHGVLDRRLPALDSFIPRLPLLPITHSLDTPPLRSAHAPALSPRAAQLSCRRHSVLRGRRLTFPCSPRPAPVTTHSQPTPPAPPPHSLAGPAHTRRHPPLAMLSLASTCIAVAHRPTAP</sequence>
<evidence type="ECO:0000313" key="2">
    <source>
        <dbReference type="EMBL" id="KAF2005853.1"/>
    </source>
</evidence>
<evidence type="ECO:0000256" key="1">
    <source>
        <dbReference type="SAM" id="MobiDB-lite"/>
    </source>
</evidence>
<proteinExistence type="predicted"/>
<dbReference type="Proteomes" id="UP000799779">
    <property type="component" value="Unassembled WGS sequence"/>
</dbReference>
<gene>
    <name evidence="2" type="ORF">P154DRAFT_570584</name>
</gene>
<evidence type="ECO:0000313" key="3">
    <source>
        <dbReference type="Proteomes" id="UP000799779"/>
    </source>
</evidence>
<protein>
    <submittedName>
        <fullName evidence="2">Uncharacterized protein</fullName>
    </submittedName>
</protein>
<keyword evidence="3" id="KW-1185">Reference proteome</keyword>
<reference evidence="2" key="1">
    <citation type="journal article" date="2020" name="Stud. Mycol.">
        <title>101 Dothideomycetes genomes: a test case for predicting lifestyles and emergence of pathogens.</title>
        <authorList>
            <person name="Haridas S."/>
            <person name="Albert R."/>
            <person name="Binder M."/>
            <person name="Bloem J."/>
            <person name="Labutti K."/>
            <person name="Salamov A."/>
            <person name="Andreopoulos B."/>
            <person name="Baker S."/>
            <person name="Barry K."/>
            <person name="Bills G."/>
            <person name="Bluhm B."/>
            <person name="Cannon C."/>
            <person name="Castanera R."/>
            <person name="Culley D."/>
            <person name="Daum C."/>
            <person name="Ezra D."/>
            <person name="Gonzalez J."/>
            <person name="Henrissat B."/>
            <person name="Kuo A."/>
            <person name="Liang C."/>
            <person name="Lipzen A."/>
            <person name="Lutzoni F."/>
            <person name="Magnuson J."/>
            <person name="Mondo S."/>
            <person name="Nolan M."/>
            <person name="Ohm R."/>
            <person name="Pangilinan J."/>
            <person name="Park H.-J."/>
            <person name="Ramirez L."/>
            <person name="Alfaro M."/>
            <person name="Sun H."/>
            <person name="Tritt A."/>
            <person name="Yoshinaga Y."/>
            <person name="Zwiers L.-H."/>
            <person name="Turgeon B."/>
            <person name="Goodwin S."/>
            <person name="Spatafora J."/>
            <person name="Crous P."/>
            <person name="Grigoriev I."/>
        </authorList>
    </citation>
    <scope>NUCLEOTIDE SEQUENCE</scope>
    <source>
        <strain evidence="2">CBS 123094</strain>
    </source>
</reference>
<organism evidence="2 3">
    <name type="scientific">Amniculicola lignicola CBS 123094</name>
    <dbReference type="NCBI Taxonomy" id="1392246"/>
    <lineage>
        <taxon>Eukaryota</taxon>
        <taxon>Fungi</taxon>
        <taxon>Dikarya</taxon>
        <taxon>Ascomycota</taxon>
        <taxon>Pezizomycotina</taxon>
        <taxon>Dothideomycetes</taxon>
        <taxon>Pleosporomycetidae</taxon>
        <taxon>Pleosporales</taxon>
        <taxon>Amniculicolaceae</taxon>
        <taxon>Amniculicola</taxon>
    </lineage>
</organism>